<dbReference type="EMBL" id="UESZ01000001">
    <property type="protein sequence ID" value="SSA35048.1"/>
    <property type="molecule type" value="Genomic_DNA"/>
</dbReference>
<dbReference type="InterPro" id="IPR054105">
    <property type="entry name" value="WHD_NrtR"/>
</dbReference>
<gene>
    <name evidence="2" type="ORF">SAMN04489750_2383</name>
</gene>
<dbReference type="SUPFAM" id="SSF55811">
    <property type="entry name" value="Nudix"/>
    <property type="match status" value="1"/>
</dbReference>
<dbReference type="Proteomes" id="UP000250028">
    <property type="component" value="Unassembled WGS sequence"/>
</dbReference>
<dbReference type="SUPFAM" id="SSF46785">
    <property type="entry name" value="Winged helix' DNA-binding domain"/>
    <property type="match status" value="1"/>
</dbReference>
<name>A0A2Y8ZUU6_9MICO</name>
<dbReference type="InterPro" id="IPR036388">
    <property type="entry name" value="WH-like_DNA-bd_sf"/>
</dbReference>
<proteinExistence type="predicted"/>
<dbReference type="Gene3D" id="1.10.10.10">
    <property type="entry name" value="Winged helix-like DNA-binding domain superfamily/Winged helix DNA-binding domain"/>
    <property type="match status" value="1"/>
</dbReference>
<organism evidence="2 3">
    <name type="scientific">Branchiibius hedensis</name>
    <dbReference type="NCBI Taxonomy" id="672460"/>
    <lineage>
        <taxon>Bacteria</taxon>
        <taxon>Bacillati</taxon>
        <taxon>Actinomycetota</taxon>
        <taxon>Actinomycetes</taxon>
        <taxon>Micrococcales</taxon>
        <taxon>Dermacoccaceae</taxon>
        <taxon>Branchiibius</taxon>
    </lineage>
</organism>
<dbReference type="Gene3D" id="3.90.79.10">
    <property type="entry name" value="Nucleoside Triphosphate Pyrophosphohydrolase"/>
    <property type="match status" value="1"/>
</dbReference>
<feature type="domain" description="NrtR DNA-binding winged helix" evidence="1">
    <location>
        <begin position="168"/>
        <end position="224"/>
    </location>
</feature>
<keyword evidence="3" id="KW-1185">Reference proteome</keyword>
<sequence>MASRSSSPSLESFPRPAVAVDVALLTVTSPLADPSLRIFVRTSDGGNRLLPGRFIRERRTVAETLYEALKVKAGLVLPLGFSPRLLSVFDDPRRDDRTWALSLAHSLSLPWELAAPATGAWEPPSSVGELRFDHNAIVSAAVVDLQSRYEFRGRSYIEPDPDGFLGDSPFTLFQLRKVHEAVVGEPLHKDNFAKRMTPLLRPLLDADGEPVLAQNLRGRPAALYEKA</sequence>
<dbReference type="InterPro" id="IPR036390">
    <property type="entry name" value="WH_DNA-bd_sf"/>
</dbReference>
<evidence type="ECO:0000259" key="1">
    <source>
        <dbReference type="Pfam" id="PF21906"/>
    </source>
</evidence>
<dbReference type="RefSeq" id="WP_109686059.1">
    <property type="nucleotide sequence ID" value="NZ_QGDN01000001.1"/>
</dbReference>
<dbReference type="InterPro" id="IPR015797">
    <property type="entry name" value="NUDIX_hydrolase-like_dom_sf"/>
</dbReference>
<dbReference type="Pfam" id="PF21906">
    <property type="entry name" value="WHD_NrtR"/>
    <property type="match status" value="1"/>
</dbReference>
<dbReference type="OrthoDB" id="9786141at2"/>
<evidence type="ECO:0000313" key="2">
    <source>
        <dbReference type="EMBL" id="SSA35048.1"/>
    </source>
</evidence>
<dbReference type="AlphaFoldDB" id="A0A2Y8ZUU6"/>
<accession>A0A2Y8ZUU6</accession>
<protein>
    <recommendedName>
        <fullName evidence="1">NrtR DNA-binding winged helix domain-containing protein</fullName>
    </recommendedName>
</protein>
<reference evidence="3" key="1">
    <citation type="submission" date="2016-10" db="EMBL/GenBank/DDBJ databases">
        <authorList>
            <person name="Varghese N."/>
            <person name="Submissions S."/>
        </authorList>
    </citation>
    <scope>NUCLEOTIDE SEQUENCE [LARGE SCALE GENOMIC DNA]</scope>
    <source>
        <strain evidence="3">DSM 22951</strain>
    </source>
</reference>
<evidence type="ECO:0000313" key="3">
    <source>
        <dbReference type="Proteomes" id="UP000250028"/>
    </source>
</evidence>